<dbReference type="Proteomes" id="UP001340816">
    <property type="component" value="Chromosome"/>
</dbReference>
<sequence length="259" mass="27364">MRRVRARVTGSRGWGRGWAAVSVWAMALGLVVMWAPTAAAGGPTSVLVVSPESGQSAALYTSKEEYGELQRLLGAPDSGTREEPPGLGVGSGRQINVTWMIHDVTPWRVDRVYPETPRTKDVWIHTAANVPKSMNGYWHRAGQPAAVRALLKKLGVMGESSSGEGAGAIYPAPWETAEGAAAGSAPESGPTEQSGTATATAAAADDGTDWWWAIPGLATGAVLALGLRPVVGRLPGVRELGRRRSRVREAGPRQELRDL</sequence>
<protein>
    <submittedName>
        <fullName evidence="2">Uncharacterized protein</fullName>
    </submittedName>
</protein>
<reference evidence="2 3" key="1">
    <citation type="submission" date="2022-10" db="EMBL/GenBank/DDBJ databases">
        <title>The complete genomes of actinobacterial strains from the NBC collection.</title>
        <authorList>
            <person name="Joergensen T.S."/>
            <person name="Alvarez Arevalo M."/>
            <person name="Sterndorff E.B."/>
            <person name="Faurdal D."/>
            <person name="Vuksanovic O."/>
            <person name="Mourched A.-S."/>
            <person name="Charusanti P."/>
            <person name="Shaw S."/>
            <person name="Blin K."/>
            <person name="Weber T."/>
        </authorList>
    </citation>
    <scope>NUCLEOTIDE SEQUENCE [LARGE SCALE GENOMIC DNA]</scope>
    <source>
        <strain evidence="2 3">NBC 01752</strain>
    </source>
</reference>
<gene>
    <name evidence="2" type="ORF">OHB35_21120</name>
</gene>
<evidence type="ECO:0000256" key="1">
    <source>
        <dbReference type="SAM" id="MobiDB-lite"/>
    </source>
</evidence>
<dbReference type="EMBL" id="CP109135">
    <property type="protein sequence ID" value="WSD15549.1"/>
    <property type="molecule type" value="Genomic_DNA"/>
</dbReference>
<organism evidence="2 3">
    <name type="scientific">Streptomyces phaeochromogenes</name>
    <dbReference type="NCBI Taxonomy" id="1923"/>
    <lineage>
        <taxon>Bacteria</taxon>
        <taxon>Bacillati</taxon>
        <taxon>Actinomycetota</taxon>
        <taxon>Actinomycetes</taxon>
        <taxon>Kitasatosporales</taxon>
        <taxon>Streptomycetaceae</taxon>
        <taxon>Streptomyces</taxon>
        <taxon>Streptomyces phaeochromogenes group</taxon>
    </lineage>
</organism>
<dbReference type="GeneID" id="93931278"/>
<evidence type="ECO:0000313" key="3">
    <source>
        <dbReference type="Proteomes" id="UP001340816"/>
    </source>
</evidence>
<name>A0ABZ1HBQ1_STRPH</name>
<evidence type="ECO:0000313" key="2">
    <source>
        <dbReference type="EMBL" id="WSD15549.1"/>
    </source>
</evidence>
<dbReference type="RefSeq" id="WP_326759625.1">
    <property type="nucleotide sequence ID" value="NZ_CP108382.1"/>
</dbReference>
<keyword evidence="3" id="KW-1185">Reference proteome</keyword>
<proteinExistence type="predicted"/>
<feature type="region of interest" description="Disordered" evidence="1">
    <location>
        <begin position="178"/>
        <end position="202"/>
    </location>
</feature>
<accession>A0ABZ1HBQ1</accession>